<evidence type="ECO:0000313" key="5">
    <source>
        <dbReference type="EMBL" id="MFC6083715.1"/>
    </source>
</evidence>
<dbReference type="PANTHER" id="PTHR11707">
    <property type="entry name" value="L-ASPARAGINASE"/>
    <property type="match status" value="1"/>
</dbReference>
<keyword evidence="6" id="KW-1185">Reference proteome</keyword>
<dbReference type="SUPFAM" id="SSF53774">
    <property type="entry name" value="Glutaminase/Asparaginase"/>
    <property type="match status" value="1"/>
</dbReference>
<dbReference type="PIRSF" id="PIRSF500176">
    <property type="entry name" value="L_ASNase"/>
    <property type="match status" value="1"/>
</dbReference>
<dbReference type="RefSeq" id="WP_380755991.1">
    <property type="nucleotide sequence ID" value="NZ_JBHSRF010000032.1"/>
</dbReference>
<evidence type="ECO:0000256" key="2">
    <source>
        <dbReference type="ARBA" id="ARBA00022801"/>
    </source>
</evidence>
<comment type="similarity">
    <text evidence="1">Belongs to the asparaginase 1 family.</text>
</comment>
<dbReference type="PIRSF" id="PIRSF001220">
    <property type="entry name" value="L-ASNase_gatD"/>
    <property type="match status" value="1"/>
</dbReference>
<dbReference type="InterPro" id="IPR006034">
    <property type="entry name" value="Asparaginase/glutaminase-like"/>
</dbReference>
<organism evidence="5 6">
    <name type="scientific">Sphaerisporangium aureirubrum</name>
    <dbReference type="NCBI Taxonomy" id="1544736"/>
    <lineage>
        <taxon>Bacteria</taxon>
        <taxon>Bacillati</taxon>
        <taxon>Actinomycetota</taxon>
        <taxon>Actinomycetes</taxon>
        <taxon>Streptosporangiales</taxon>
        <taxon>Streptosporangiaceae</taxon>
        <taxon>Sphaerisporangium</taxon>
    </lineage>
</organism>
<proteinExistence type="inferred from homology"/>
<dbReference type="InterPro" id="IPR027473">
    <property type="entry name" value="L-asparaginase_C"/>
</dbReference>
<dbReference type="EMBL" id="JBHSRF010000032">
    <property type="protein sequence ID" value="MFC6083715.1"/>
    <property type="molecule type" value="Genomic_DNA"/>
</dbReference>
<dbReference type="PROSITE" id="PS51732">
    <property type="entry name" value="ASN_GLN_ASE_3"/>
    <property type="match status" value="1"/>
</dbReference>
<keyword evidence="2" id="KW-0378">Hydrolase</keyword>
<dbReference type="InterPro" id="IPR027474">
    <property type="entry name" value="L-asparaginase_N"/>
</dbReference>
<dbReference type="SFLD" id="SFLDS00057">
    <property type="entry name" value="Glutaminase/Asparaginase"/>
    <property type="match status" value="1"/>
</dbReference>
<dbReference type="InterPro" id="IPR040919">
    <property type="entry name" value="Asparaginase_C"/>
</dbReference>
<evidence type="ECO:0000259" key="4">
    <source>
        <dbReference type="Pfam" id="PF17763"/>
    </source>
</evidence>
<dbReference type="Proteomes" id="UP001596137">
    <property type="component" value="Unassembled WGS sequence"/>
</dbReference>
<evidence type="ECO:0000256" key="1">
    <source>
        <dbReference type="ARBA" id="ARBA00010518"/>
    </source>
</evidence>
<dbReference type="SMART" id="SM00870">
    <property type="entry name" value="Asparaginase"/>
    <property type="match status" value="1"/>
</dbReference>
<accession>A0ABW1NKP9</accession>
<dbReference type="PANTHER" id="PTHR11707:SF28">
    <property type="entry name" value="60 KDA LYSOPHOSPHOLIPASE"/>
    <property type="match status" value="1"/>
</dbReference>
<name>A0ABW1NKP9_9ACTN</name>
<gene>
    <name evidence="5" type="ORF">ACFP1K_21290</name>
</gene>
<sequence>MTVSTRVAVFSLGGTIAMAPSAGGGVTPALTAGDLLAAVPGLEALHVELEMHDFRQLPGASLSFTDLVELASAIRHAVDRGIDGVVVTQGTDTIEETAYALDLMYGGQPPVVVTGAMRNPAMAGADGPANLLAAIRTAASGEARGLGCLVVFNDQVHAARWVRKTHTSSPAAFVSPNYGPVGHVIEGRISVPLRFDRGPVVTPDPRSAVRVGLHTVALGDDGGTALAIGDRADGLVVAAMGVGHVPADMVPALSELAERIPVVLASRIGAGPVHESTYGFNGSERDLLARGLISSGYLDALKARVLLHLMLASSETRTQITETFALASGRSKSPVRLP</sequence>
<evidence type="ECO:0000259" key="3">
    <source>
        <dbReference type="Pfam" id="PF00710"/>
    </source>
</evidence>
<feature type="domain" description="Asparaginase/glutaminase C-terminal" evidence="4">
    <location>
        <begin position="213"/>
        <end position="324"/>
    </location>
</feature>
<comment type="caution">
    <text evidence="5">The sequence shown here is derived from an EMBL/GenBank/DDBJ whole genome shotgun (WGS) entry which is preliminary data.</text>
</comment>
<dbReference type="Pfam" id="PF00710">
    <property type="entry name" value="Asparaginase"/>
    <property type="match status" value="1"/>
</dbReference>
<dbReference type="Gene3D" id="3.40.50.40">
    <property type="match status" value="1"/>
</dbReference>
<dbReference type="CDD" id="cd08964">
    <property type="entry name" value="L-asparaginase_II"/>
    <property type="match status" value="1"/>
</dbReference>
<reference evidence="6" key="1">
    <citation type="journal article" date="2019" name="Int. J. Syst. Evol. Microbiol.">
        <title>The Global Catalogue of Microorganisms (GCM) 10K type strain sequencing project: providing services to taxonomists for standard genome sequencing and annotation.</title>
        <authorList>
            <consortium name="The Broad Institute Genomics Platform"/>
            <consortium name="The Broad Institute Genome Sequencing Center for Infectious Disease"/>
            <person name="Wu L."/>
            <person name="Ma J."/>
        </authorList>
    </citation>
    <scope>NUCLEOTIDE SEQUENCE [LARGE SCALE GENOMIC DNA]</scope>
    <source>
        <strain evidence="6">JCM 30346</strain>
    </source>
</reference>
<protein>
    <submittedName>
        <fullName evidence="5">Asparaginase</fullName>
    </submittedName>
</protein>
<feature type="domain" description="L-asparaginase N-terminal" evidence="3">
    <location>
        <begin position="6"/>
        <end position="191"/>
    </location>
</feature>
<dbReference type="Pfam" id="PF17763">
    <property type="entry name" value="Asparaginase_C"/>
    <property type="match status" value="1"/>
</dbReference>
<evidence type="ECO:0000313" key="6">
    <source>
        <dbReference type="Proteomes" id="UP001596137"/>
    </source>
</evidence>
<dbReference type="InterPro" id="IPR004550">
    <property type="entry name" value="AsnASE_II"/>
</dbReference>
<dbReference type="InterPro" id="IPR037152">
    <property type="entry name" value="L-asparaginase_N_sf"/>
</dbReference>
<dbReference type="Gene3D" id="3.40.50.1170">
    <property type="entry name" value="L-asparaginase, N-terminal domain"/>
    <property type="match status" value="1"/>
</dbReference>
<dbReference type="PRINTS" id="PR00139">
    <property type="entry name" value="ASNGLNASE"/>
</dbReference>
<dbReference type="InterPro" id="IPR036152">
    <property type="entry name" value="Asp/glu_Ase-like_sf"/>
</dbReference>